<name>A0A8T0FTY9_ARGBR</name>
<evidence type="ECO:0000259" key="9">
    <source>
        <dbReference type="PROSITE" id="PS50157"/>
    </source>
</evidence>
<evidence type="ECO:0000256" key="3">
    <source>
        <dbReference type="ARBA" id="ARBA00022737"/>
    </source>
</evidence>
<comment type="subcellular location">
    <subcellularLocation>
        <location evidence="1">Nucleus</location>
    </subcellularLocation>
</comment>
<protein>
    <submittedName>
        <fullName evidence="10">Zinc finger protein 28 like protein</fullName>
    </submittedName>
</protein>
<keyword evidence="4 7" id="KW-0863">Zinc-finger</keyword>
<dbReference type="FunFam" id="3.30.160.60:FF:002343">
    <property type="entry name" value="Zinc finger protein 33A"/>
    <property type="match status" value="1"/>
</dbReference>
<evidence type="ECO:0000313" key="10">
    <source>
        <dbReference type="EMBL" id="KAF8793745.1"/>
    </source>
</evidence>
<dbReference type="EMBL" id="JABXBU010000002">
    <property type="protein sequence ID" value="KAF8793745.1"/>
    <property type="molecule type" value="Genomic_DNA"/>
</dbReference>
<feature type="domain" description="C2H2-type" evidence="9">
    <location>
        <begin position="260"/>
        <end position="287"/>
    </location>
</feature>
<dbReference type="Pfam" id="PF12874">
    <property type="entry name" value="zf-met"/>
    <property type="match status" value="1"/>
</dbReference>
<feature type="domain" description="C2H2-type" evidence="9">
    <location>
        <begin position="203"/>
        <end position="230"/>
    </location>
</feature>
<dbReference type="PANTHER" id="PTHR16515:SF66">
    <property type="entry name" value="C2H2-TYPE DOMAIN-CONTAINING PROTEIN"/>
    <property type="match status" value="1"/>
</dbReference>
<dbReference type="Pfam" id="PF13909">
    <property type="entry name" value="zf-H2C2_5"/>
    <property type="match status" value="1"/>
</dbReference>
<dbReference type="PROSITE" id="PS50157">
    <property type="entry name" value="ZINC_FINGER_C2H2_2"/>
    <property type="match status" value="6"/>
</dbReference>
<dbReference type="GO" id="GO:0006355">
    <property type="term" value="P:regulation of DNA-templated transcription"/>
    <property type="evidence" value="ECO:0007669"/>
    <property type="project" value="UniProtKB-ARBA"/>
</dbReference>
<dbReference type="FunFam" id="3.30.160.60:FF:000145">
    <property type="entry name" value="Zinc finger protein 574"/>
    <property type="match status" value="1"/>
</dbReference>
<proteinExistence type="predicted"/>
<feature type="compositionally biased region" description="Polar residues" evidence="8">
    <location>
        <begin position="481"/>
        <end position="494"/>
    </location>
</feature>
<dbReference type="Pfam" id="PF00096">
    <property type="entry name" value="zf-C2H2"/>
    <property type="match status" value="2"/>
</dbReference>
<dbReference type="InterPro" id="IPR050331">
    <property type="entry name" value="Zinc_finger"/>
</dbReference>
<evidence type="ECO:0000256" key="5">
    <source>
        <dbReference type="ARBA" id="ARBA00022833"/>
    </source>
</evidence>
<dbReference type="Gene3D" id="3.30.160.60">
    <property type="entry name" value="Classic Zinc Finger"/>
    <property type="match status" value="5"/>
</dbReference>
<keyword evidence="2" id="KW-0479">Metal-binding</keyword>
<evidence type="ECO:0000313" key="11">
    <source>
        <dbReference type="Proteomes" id="UP000807504"/>
    </source>
</evidence>
<dbReference type="GO" id="GO:0005634">
    <property type="term" value="C:nucleus"/>
    <property type="evidence" value="ECO:0007669"/>
    <property type="project" value="UniProtKB-SubCell"/>
</dbReference>
<dbReference type="FunFam" id="3.30.160.60:FF:000100">
    <property type="entry name" value="Zinc finger 45-like"/>
    <property type="match status" value="1"/>
</dbReference>
<reference evidence="10" key="1">
    <citation type="journal article" date="2020" name="bioRxiv">
        <title>Chromosome-level reference genome of the European wasp spider Argiope bruennichi: a resource for studies on range expansion and evolutionary adaptation.</title>
        <authorList>
            <person name="Sheffer M.M."/>
            <person name="Hoppe A."/>
            <person name="Krehenwinkel H."/>
            <person name="Uhl G."/>
            <person name="Kuss A.W."/>
            <person name="Jensen L."/>
            <person name="Jensen C."/>
            <person name="Gillespie R.G."/>
            <person name="Hoff K.J."/>
            <person name="Prost S."/>
        </authorList>
    </citation>
    <scope>NUCLEOTIDE SEQUENCE</scope>
</reference>
<keyword evidence="5" id="KW-0862">Zinc</keyword>
<keyword evidence="3" id="KW-0677">Repeat</keyword>
<dbReference type="InterPro" id="IPR013087">
    <property type="entry name" value="Znf_C2H2_type"/>
</dbReference>
<comment type="caution">
    <text evidence="10">The sequence shown here is derived from an EMBL/GenBank/DDBJ whole genome shotgun (WGS) entry which is preliminary data.</text>
</comment>
<dbReference type="InterPro" id="IPR036236">
    <property type="entry name" value="Znf_C2H2_sf"/>
</dbReference>
<evidence type="ECO:0000256" key="4">
    <source>
        <dbReference type="ARBA" id="ARBA00022771"/>
    </source>
</evidence>
<dbReference type="SUPFAM" id="SSF57667">
    <property type="entry name" value="beta-beta-alpha zinc fingers"/>
    <property type="match status" value="3"/>
</dbReference>
<gene>
    <name evidence="10" type="ORF">HNY73_001790</name>
</gene>
<dbReference type="Proteomes" id="UP000807504">
    <property type="component" value="Unassembled WGS sequence"/>
</dbReference>
<keyword evidence="11" id="KW-1185">Reference proteome</keyword>
<feature type="domain" description="C2H2-type" evidence="9">
    <location>
        <begin position="134"/>
        <end position="158"/>
    </location>
</feature>
<keyword evidence="6" id="KW-0539">Nucleus</keyword>
<organism evidence="10 11">
    <name type="scientific">Argiope bruennichi</name>
    <name type="common">Wasp spider</name>
    <name type="synonym">Aranea bruennichi</name>
    <dbReference type="NCBI Taxonomy" id="94029"/>
    <lineage>
        <taxon>Eukaryota</taxon>
        <taxon>Metazoa</taxon>
        <taxon>Ecdysozoa</taxon>
        <taxon>Arthropoda</taxon>
        <taxon>Chelicerata</taxon>
        <taxon>Arachnida</taxon>
        <taxon>Araneae</taxon>
        <taxon>Araneomorphae</taxon>
        <taxon>Entelegynae</taxon>
        <taxon>Araneoidea</taxon>
        <taxon>Araneidae</taxon>
        <taxon>Argiope</taxon>
    </lineage>
</organism>
<accession>A0A8T0FTY9</accession>
<evidence type="ECO:0000256" key="6">
    <source>
        <dbReference type="ARBA" id="ARBA00023242"/>
    </source>
</evidence>
<sequence>MQNSTQGIQFKKMDFCFQENRICLPFTTCIRDGVILLNLATGSGNALDLMKKQLSNEPPPIKKEEIVENNKPRNEKPLPTPFKTAVNHMEDETPANNSWDKCVEKHQCLVCHKFFVRPIHLEIHLRMHTGEKPVRCSRCEKSFTTERSLSKHLKSARHLQVVNDGKRVELEKPFLCSICGNRFHQQQSLLRHIEMIHTEGEAIKCDQCDYSTKCKANLKRHAEGHSNIKRYVCEICGFTFRAFATLKEHHLFVHSENRSFVCEICEKSFKNKSSLQRHLRIHSEIRPFKCHCNRDYKRLSHLKRHMVAAHHMTIRRSSDAKKLEVCKIEINKIEEKSKSLISESMGEAKDSTSSNGVILLSLPKNFLPDQIFETDFNKTTTGESLVVMASDTGRDDNIYVPCNNLQNFIEKNDVDIAPDVVQKSPLMSIQQSIISSDSQDSLSLNDPALNLSPNYFNFGLTSCPFGTPNLDNVSANLQLHNQNDPPSTLCTPDTATRPRSLPNLTSQAPNTDSLFNFSFRNNELSTSFLLGGDLPPTLDHNSSSKQLFGESGDILSMPSFASSNEPNVMDCDAENFFNISRNNEHLFKTADDIWDVSGGNEIVSEMAVDSCDHVPPLVPSFSSNSDSLLACNLVFPNDPLLDCTIDASSFNTEDFVLT</sequence>
<dbReference type="GO" id="GO:0008270">
    <property type="term" value="F:zinc ion binding"/>
    <property type="evidence" value="ECO:0007669"/>
    <property type="project" value="UniProtKB-KW"/>
</dbReference>
<evidence type="ECO:0000256" key="7">
    <source>
        <dbReference type="PROSITE-ProRule" id="PRU00042"/>
    </source>
</evidence>
<feature type="domain" description="C2H2-type" evidence="9">
    <location>
        <begin position="231"/>
        <end position="259"/>
    </location>
</feature>
<dbReference type="PROSITE" id="PS00028">
    <property type="entry name" value="ZINC_FINGER_C2H2_1"/>
    <property type="match status" value="5"/>
</dbReference>
<dbReference type="SMART" id="SM00355">
    <property type="entry name" value="ZnF_C2H2"/>
    <property type="match status" value="7"/>
</dbReference>
<feature type="domain" description="C2H2-type" evidence="9">
    <location>
        <begin position="106"/>
        <end position="133"/>
    </location>
</feature>
<feature type="region of interest" description="Disordered" evidence="8">
    <location>
        <begin position="481"/>
        <end position="508"/>
    </location>
</feature>
<dbReference type="PANTHER" id="PTHR16515">
    <property type="entry name" value="PR DOMAIN ZINC FINGER PROTEIN"/>
    <property type="match status" value="1"/>
</dbReference>
<evidence type="ECO:0000256" key="8">
    <source>
        <dbReference type="SAM" id="MobiDB-lite"/>
    </source>
</evidence>
<evidence type="ECO:0000256" key="1">
    <source>
        <dbReference type="ARBA" id="ARBA00004123"/>
    </source>
</evidence>
<evidence type="ECO:0000256" key="2">
    <source>
        <dbReference type="ARBA" id="ARBA00022723"/>
    </source>
</evidence>
<feature type="domain" description="C2H2-type" evidence="9">
    <location>
        <begin position="174"/>
        <end position="202"/>
    </location>
</feature>
<dbReference type="AlphaFoldDB" id="A0A8T0FTY9"/>
<reference evidence="10" key="2">
    <citation type="submission" date="2020-06" db="EMBL/GenBank/DDBJ databases">
        <authorList>
            <person name="Sheffer M."/>
        </authorList>
    </citation>
    <scope>NUCLEOTIDE SEQUENCE</scope>
</reference>